<dbReference type="RefSeq" id="XP_037215463.1">
    <property type="nucleotide sequence ID" value="XM_037368537.1"/>
</dbReference>
<organism evidence="2 3">
    <name type="scientific">Mycena indigotica</name>
    <dbReference type="NCBI Taxonomy" id="2126181"/>
    <lineage>
        <taxon>Eukaryota</taxon>
        <taxon>Fungi</taxon>
        <taxon>Dikarya</taxon>
        <taxon>Basidiomycota</taxon>
        <taxon>Agaricomycotina</taxon>
        <taxon>Agaricomycetes</taxon>
        <taxon>Agaricomycetidae</taxon>
        <taxon>Agaricales</taxon>
        <taxon>Marasmiineae</taxon>
        <taxon>Mycenaceae</taxon>
        <taxon>Mycena</taxon>
    </lineage>
</organism>
<dbReference type="EMBL" id="JACAZF010000011">
    <property type="protein sequence ID" value="KAF7293035.1"/>
    <property type="molecule type" value="Genomic_DNA"/>
</dbReference>
<sequence length="322" mass="36971">MTASELVTSLLADSLETFKQRGEQALNEARTRLEWSWGLEYRGLDEHLEQYPSYIELLTDERVIVIPHITDLRRLSYRNNRKRILARPKPISEIRSQTFAYFVLAMDPHSNVPPRRVDLDTPPHIVLIRAAARLIRAYGGRPRGNDSIGLELIERTRLATHEDPFYFGTAQLGILRDLYSSWTRMSYVSPSFKSGLSDYQTLVDDAPILPSPKRHQAYPIEHHPEPQRRVTASELQQAFNPPVEQLDDMEDSGSDTEDESNPGWANDLQQWAQVVLRAAEHDEKVLINHIVPDLREGSRTLTSVHLPTPDYLMRNRRHSVGP</sequence>
<protein>
    <submittedName>
        <fullName evidence="2">Uncharacterized protein</fullName>
    </submittedName>
</protein>
<comment type="caution">
    <text evidence="2">The sequence shown here is derived from an EMBL/GenBank/DDBJ whole genome shotgun (WGS) entry which is preliminary data.</text>
</comment>
<accession>A0A8H6S841</accession>
<evidence type="ECO:0000313" key="2">
    <source>
        <dbReference type="EMBL" id="KAF7293035.1"/>
    </source>
</evidence>
<gene>
    <name evidence="2" type="ORF">MIND_01202900</name>
</gene>
<name>A0A8H6S841_9AGAR</name>
<feature type="region of interest" description="Disordered" evidence="1">
    <location>
        <begin position="244"/>
        <end position="264"/>
    </location>
</feature>
<feature type="compositionally biased region" description="Acidic residues" evidence="1">
    <location>
        <begin position="245"/>
        <end position="260"/>
    </location>
</feature>
<keyword evidence="3" id="KW-1185">Reference proteome</keyword>
<reference evidence="2" key="1">
    <citation type="submission" date="2020-05" db="EMBL/GenBank/DDBJ databases">
        <title>Mycena genomes resolve the evolution of fungal bioluminescence.</title>
        <authorList>
            <person name="Tsai I.J."/>
        </authorList>
    </citation>
    <scope>NUCLEOTIDE SEQUENCE</scope>
    <source>
        <strain evidence="2">171206Taipei</strain>
    </source>
</reference>
<evidence type="ECO:0000313" key="3">
    <source>
        <dbReference type="Proteomes" id="UP000636479"/>
    </source>
</evidence>
<dbReference type="OrthoDB" id="3022451at2759"/>
<dbReference type="GeneID" id="59351053"/>
<dbReference type="Proteomes" id="UP000636479">
    <property type="component" value="Unassembled WGS sequence"/>
</dbReference>
<evidence type="ECO:0000256" key="1">
    <source>
        <dbReference type="SAM" id="MobiDB-lite"/>
    </source>
</evidence>
<proteinExistence type="predicted"/>
<dbReference type="AlphaFoldDB" id="A0A8H6S841"/>